<dbReference type="OrthoDB" id="9789053at2"/>
<dbReference type="Pfam" id="PF00583">
    <property type="entry name" value="Acetyltransf_1"/>
    <property type="match status" value="1"/>
</dbReference>
<dbReference type="PROSITE" id="PS51186">
    <property type="entry name" value="GNAT"/>
    <property type="match status" value="1"/>
</dbReference>
<accession>A0A1H6KMH2</accession>
<dbReference type="SUPFAM" id="SSF55729">
    <property type="entry name" value="Acyl-CoA N-acyltransferases (Nat)"/>
    <property type="match status" value="1"/>
</dbReference>
<gene>
    <name evidence="2" type="ORF">SAMN02910265_02591</name>
</gene>
<protein>
    <submittedName>
        <fullName evidence="2">Acetyltransferase (GNAT) domain-containing protein</fullName>
    </submittedName>
</protein>
<dbReference type="GO" id="GO:0016747">
    <property type="term" value="F:acyltransferase activity, transferring groups other than amino-acyl groups"/>
    <property type="evidence" value="ECO:0007669"/>
    <property type="project" value="InterPro"/>
</dbReference>
<feature type="domain" description="N-acetyltransferase" evidence="1">
    <location>
        <begin position="1"/>
        <end position="147"/>
    </location>
</feature>
<organism evidence="2 3">
    <name type="scientific">Ruminococcus flavefaciens</name>
    <dbReference type="NCBI Taxonomy" id="1265"/>
    <lineage>
        <taxon>Bacteria</taxon>
        <taxon>Bacillati</taxon>
        <taxon>Bacillota</taxon>
        <taxon>Clostridia</taxon>
        <taxon>Eubacteriales</taxon>
        <taxon>Oscillospiraceae</taxon>
        <taxon>Ruminococcus</taxon>
    </lineage>
</organism>
<proteinExistence type="predicted"/>
<sequence length="147" mass="16941">MEIYTITSAHEKWERTAAFAEKCSWSAGKNLAKLMRKDFFKVWERVFAAFEDDEPVGFCTLTEKDELLPKYPYTPLIGFVFVDEAHRGKRISEKMIGAALEYAKTIGYDKVYIMSGEKGLYEKYGFSYMGDFESIYGGKDQLFVISL</sequence>
<evidence type="ECO:0000259" key="1">
    <source>
        <dbReference type="PROSITE" id="PS51186"/>
    </source>
</evidence>
<dbReference type="AlphaFoldDB" id="A0A1H6KMH2"/>
<dbReference type="CDD" id="cd04301">
    <property type="entry name" value="NAT_SF"/>
    <property type="match status" value="1"/>
</dbReference>
<reference evidence="2 3" key="1">
    <citation type="submission" date="2016-10" db="EMBL/GenBank/DDBJ databases">
        <authorList>
            <person name="de Groot N.N."/>
        </authorList>
    </citation>
    <scope>NUCLEOTIDE SEQUENCE [LARGE SCALE GENOMIC DNA]</scope>
    <source>
        <strain evidence="2 3">YAD2003</strain>
    </source>
</reference>
<dbReference type="EMBL" id="FNWV01000010">
    <property type="protein sequence ID" value="SEH76714.1"/>
    <property type="molecule type" value="Genomic_DNA"/>
</dbReference>
<dbReference type="Gene3D" id="3.40.630.30">
    <property type="match status" value="1"/>
</dbReference>
<evidence type="ECO:0000313" key="3">
    <source>
        <dbReference type="Proteomes" id="UP000183190"/>
    </source>
</evidence>
<keyword evidence="2" id="KW-0808">Transferase</keyword>
<dbReference type="InterPro" id="IPR000182">
    <property type="entry name" value="GNAT_dom"/>
</dbReference>
<dbReference type="RefSeq" id="WP_074718089.1">
    <property type="nucleotide sequence ID" value="NZ_FNWV01000010.1"/>
</dbReference>
<dbReference type="Proteomes" id="UP000183190">
    <property type="component" value="Unassembled WGS sequence"/>
</dbReference>
<evidence type="ECO:0000313" key="2">
    <source>
        <dbReference type="EMBL" id="SEH76714.1"/>
    </source>
</evidence>
<dbReference type="InterPro" id="IPR016181">
    <property type="entry name" value="Acyl_CoA_acyltransferase"/>
</dbReference>
<name>A0A1H6KMH2_RUMFL</name>